<dbReference type="PROSITE" id="PS51900">
    <property type="entry name" value="CB"/>
    <property type="match status" value="1"/>
</dbReference>
<dbReference type="EMBL" id="JBHMAG010000025">
    <property type="protein sequence ID" value="MFB9756587.1"/>
    <property type="molecule type" value="Genomic_DNA"/>
</dbReference>
<dbReference type="RefSeq" id="WP_344912998.1">
    <property type="nucleotide sequence ID" value="NZ_BAAAYO010000011.1"/>
</dbReference>
<dbReference type="PANTHER" id="PTHR30349">
    <property type="entry name" value="PHAGE INTEGRASE-RELATED"/>
    <property type="match status" value="1"/>
</dbReference>
<keyword evidence="9" id="KW-1185">Reference proteome</keyword>
<feature type="domain" description="Tyr recombinase" evidence="6">
    <location>
        <begin position="130"/>
        <end position="308"/>
    </location>
</feature>
<keyword evidence="2" id="KW-0229">DNA integration</keyword>
<protein>
    <submittedName>
        <fullName evidence="8">Tyrosine-type recombinase/integrase</fullName>
    </submittedName>
</protein>
<keyword evidence="3 5" id="KW-0238">DNA-binding</keyword>
<dbReference type="SUPFAM" id="SSF56349">
    <property type="entry name" value="DNA breaking-rejoining enzymes"/>
    <property type="match status" value="1"/>
</dbReference>
<organism evidence="8 9">
    <name type="scientific">Paenibacillus hodogayensis</name>
    <dbReference type="NCBI Taxonomy" id="279208"/>
    <lineage>
        <taxon>Bacteria</taxon>
        <taxon>Bacillati</taxon>
        <taxon>Bacillota</taxon>
        <taxon>Bacilli</taxon>
        <taxon>Bacillales</taxon>
        <taxon>Paenibacillaceae</taxon>
        <taxon>Paenibacillus</taxon>
    </lineage>
</organism>
<sequence>MHMQNTLPVFLVSKDVHSDFSDDQIVNMFLASCDRSPYTIRNYRNAIERFRLFIGHKPLKDVTWREVEAYKLSLGKGMFTKTNKPQAPATIAIQIAPLRSLYKWGSDPNIGLFPQNPTTCVRLPKIPVTSSHHYLTKSEAIGLIEQLKKQGHRNYLIGLTLLMLGLRVSELVGIEERDFHTDPQETSVWLTIRGKGGKEREVKVPAMLWQLLSSYIAKNRKNHDKHEEGQRLFPVSVRGVEKIIKKAREDWGVGKKVTPHWLRHTNATLALLNGASLQQVQESLGHTHINTTQRYLHTVQQIQKAAPDYVEDWLKKHL</sequence>
<dbReference type="InterPro" id="IPR002104">
    <property type="entry name" value="Integrase_catalytic"/>
</dbReference>
<dbReference type="InterPro" id="IPR010998">
    <property type="entry name" value="Integrase_recombinase_N"/>
</dbReference>
<feature type="domain" description="Core-binding (CB)" evidence="7">
    <location>
        <begin position="20"/>
        <end position="106"/>
    </location>
</feature>
<evidence type="ECO:0000256" key="1">
    <source>
        <dbReference type="ARBA" id="ARBA00008857"/>
    </source>
</evidence>
<dbReference type="PANTHER" id="PTHR30349:SF64">
    <property type="entry name" value="PROPHAGE INTEGRASE INTD-RELATED"/>
    <property type="match status" value="1"/>
</dbReference>
<comment type="caution">
    <text evidence="8">The sequence shown here is derived from an EMBL/GenBank/DDBJ whole genome shotgun (WGS) entry which is preliminary data.</text>
</comment>
<keyword evidence="4" id="KW-0233">DNA recombination</keyword>
<gene>
    <name evidence="8" type="ORF">ACFFNY_33855</name>
</gene>
<evidence type="ECO:0000256" key="5">
    <source>
        <dbReference type="PROSITE-ProRule" id="PRU01248"/>
    </source>
</evidence>
<dbReference type="InterPro" id="IPR004107">
    <property type="entry name" value="Integrase_SAM-like_N"/>
</dbReference>
<reference evidence="8 9" key="1">
    <citation type="submission" date="2024-09" db="EMBL/GenBank/DDBJ databases">
        <authorList>
            <person name="Sun Q."/>
            <person name="Mori K."/>
        </authorList>
    </citation>
    <scope>NUCLEOTIDE SEQUENCE [LARGE SCALE GENOMIC DNA]</scope>
    <source>
        <strain evidence="8 9">JCM 12520</strain>
    </source>
</reference>
<evidence type="ECO:0000259" key="6">
    <source>
        <dbReference type="PROSITE" id="PS51898"/>
    </source>
</evidence>
<evidence type="ECO:0000313" key="9">
    <source>
        <dbReference type="Proteomes" id="UP001589619"/>
    </source>
</evidence>
<evidence type="ECO:0000256" key="4">
    <source>
        <dbReference type="ARBA" id="ARBA00023172"/>
    </source>
</evidence>
<dbReference type="InterPro" id="IPR044068">
    <property type="entry name" value="CB"/>
</dbReference>
<dbReference type="Pfam" id="PF02899">
    <property type="entry name" value="Phage_int_SAM_1"/>
    <property type="match status" value="1"/>
</dbReference>
<evidence type="ECO:0000313" key="8">
    <source>
        <dbReference type="EMBL" id="MFB9756587.1"/>
    </source>
</evidence>
<comment type="similarity">
    <text evidence="1">Belongs to the 'phage' integrase family.</text>
</comment>
<dbReference type="PROSITE" id="PS51898">
    <property type="entry name" value="TYR_RECOMBINASE"/>
    <property type="match status" value="1"/>
</dbReference>
<proteinExistence type="inferred from homology"/>
<evidence type="ECO:0000256" key="2">
    <source>
        <dbReference type="ARBA" id="ARBA00022908"/>
    </source>
</evidence>
<dbReference type="Gene3D" id="1.10.150.130">
    <property type="match status" value="1"/>
</dbReference>
<dbReference type="InterPro" id="IPR050090">
    <property type="entry name" value="Tyrosine_recombinase_XerCD"/>
</dbReference>
<dbReference type="CDD" id="cd00397">
    <property type="entry name" value="DNA_BRE_C"/>
    <property type="match status" value="1"/>
</dbReference>
<dbReference type="InterPro" id="IPR011010">
    <property type="entry name" value="DNA_brk_join_enz"/>
</dbReference>
<name>A0ABV5W7N2_9BACL</name>
<dbReference type="Proteomes" id="UP001589619">
    <property type="component" value="Unassembled WGS sequence"/>
</dbReference>
<evidence type="ECO:0000259" key="7">
    <source>
        <dbReference type="PROSITE" id="PS51900"/>
    </source>
</evidence>
<dbReference type="Gene3D" id="1.10.443.10">
    <property type="entry name" value="Intergrase catalytic core"/>
    <property type="match status" value="1"/>
</dbReference>
<evidence type="ECO:0000256" key="3">
    <source>
        <dbReference type="ARBA" id="ARBA00023125"/>
    </source>
</evidence>
<dbReference type="Pfam" id="PF00589">
    <property type="entry name" value="Phage_integrase"/>
    <property type="match status" value="1"/>
</dbReference>
<accession>A0ABV5W7N2</accession>
<dbReference type="InterPro" id="IPR013762">
    <property type="entry name" value="Integrase-like_cat_sf"/>
</dbReference>